<keyword evidence="8" id="KW-0479">Metal-binding</keyword>
<dbReference type="EMBL" id="CP029843">
    <property type="protein sequence ID" value="AWV06876.1"/>
    <property type="molecule type" value="Genomic_DNA"/>
</dbReference>
<dbReference type="InterPro" id="IPR003004">
    <property type="entry name" value="GspF/PilC"/>
</dbReference>
<dbReference type="GO" id="GO:0015627">
    <property type="term" value="C:type II protein secretion system complex"/>
    <property type="evidence" value="ECO:0007669"/>
    <property type="project" value="InterPro"/>
</dbReference>
<accession>A0A2U9T2J2</accession>
<feature type="transmembrane region" description="Helical" evidence="15">
    <location>
        <begin position="165"/>
        <end position="191"/>
    </location>
</feature>
<evidence type="ECO:0000256" key="11">
    <source>
        <dbReference type="ARBA" id="ARBA00022989"/>
    </source>
</evidence>
<dbReference type="InterPro" id="IPR018076">
    <property type="entry name" value="T2SS_GspF_dom"/>
</dbReference>
<dbReference type="RefSeq" id="WP_111266008.1">
    <property type="nucleotide sequence ID" value="NZ_CP029843.1"/>
</dbReference>
<sequence>MATFDYAALDLRGRTRTGTVSAASAGEARERLEKRRLLPVKLAPATTASGKVSDRRSLLDRFTRKDVTLVTRQLATLITAAPLEEALRTIGGQAEKPAVRRTLMATHALVLEGFRLSDAMARQGDAFPPLYRAMVAAGESSGALPDILERLADLLEREQQVRSKLFTALVYPAALALTAVAVVIALMTFVVPKVVEQFDSMGRELPTLTRVVIAISDFIAGWGLPLLVLSILAAAGFRLMLARPGFRLRFDALVLRMPLLGRLIRDIHAARMARTLSIMVNSGLPILEGLTITARTVHNRVLRQATETMVASIREGGSLSSAMKRAAVFPPTLIYMATSGENSGRLAPMLERAADYLEREFNTFTSAAMSLLEPMIIVALGGVVAVIVLSILLPILQFNSLAF</sequence>
<dbReference type="Pfam" id="PF00482">
    <property type="entry name" value="T2SSF"/>
    <property type="match status" value="2"/>
</dbReference>
<dbReference type="PROSITE" id="PS00874">
    <property type="entry name" value="T2SP_F"/>
    <property type="match status" value="1"/>
</dbReference>
<gene>
    <name evidence="17" type="ORF">C9I47_1160</name>
</gene>
<keyword evidence="5" id="KW-1003">Cell membrane</keyword>
<evidence type="ECO:0000313" key="17">
    <source>
        <dbReference type="EMBL" id="AWV06876.1"/>
    </source>
</evidence>
<protein>
    <recommendedName>
        <fullName evidence="13">General secretion pathway protein F</fullName>
    </recommendedName>
</protein>
<dbReference type="NCBIfam" id="TIGR02120">
    <property type="entry name" value="GspF"/>
    <property type="match status" value="1"/>
</dbReference>
<reference evidence="17 18" key="1">
    <citation type="submission" date="2018-05" db="EMBL/GenBank/DDBJ databases">
        <title>The complete genome of Lysobacter maris HZ9B, a marine bacterium antagonistic against terrestrial plant pathogens.</title>
        <authorList>
            <person name="Zhang X.-Q."/>
        </authorList>
    </citation>
    <scope>NUCLEOTIDE SEQUENCE [LARGE SCALE GENOMIC DNA]</scope>
    <source>
        <strain evidence="17 18">HZ9B</strain>
    </source>
</reference>
<evidence type="ECO:0000256" key="3">
    <source>
        <dbReference type="ARBA" id="ARBA00005745"/>
    </source>
</evidence>
<feature type="domain" description="Type II secretion system protein GspF" evidence="16">
    <location>
        <begin position="71"/>
        <end position="192"/>
    </location>
</feature>
<dbReference type="GO" id="GO:0005886">
    <property type="term" value="C:plasma membrane"/>
    <property type="evidence" value="ECO:0007669"/>
    <property type="project" value="UniProtKB-SubCell"/>
</dbReference>
<dbReference type="PRINTS" id="PR00812">
    <property type="entry name" value="BCTERIALGSPF"/>
</dbReference>
<keyword evidence="12 15" id="KW-0472">Membrane</keyword>
<dbReference type="InterPro" id="IPR042094">
    <property type="entry name" value="T2SS_GspF_sf"/>
</dbReference>
<evidence type="ECO:0000256" key="1">
    <source>
        <dbReference type="ARBA" id="ARBA00002684"/>
    </source>
</evidence>
<evidence type="ECO:0000256" key="6">
    <source>
        <dbReference type="ARBA" id="ARBA00022519"/>
    </source>
</evidence>
<feature type="transmembrane region" description="Helical" evidence="15">
    <location>
        <begin position="211"/>
        <end position="241"/>
    </location>
</feature>
<dbReference type="Proteomes" id="UP000249447">
    <property type="component" value="Chromosome"/>
</dbReference>
<evidence type="ECO:0000256" key="5">
    <source>
        <dbReference type="ARBA" id="ARBA00022475"/>
    </source>
</evidence>
<feature type="transmembrane region" description="Helical" evidence="15">
    <location>
        <begin position="376"/>
        <end position="396"/>
    </location>
</feature>
<feature type="domain" description="Type II secretion system protein GspF" evidence="16">
    <location>
        <begin position="273"/>
        <end position="394"/>
    </location>
</feature>
<evidence type="ECO:0000256" key="4">
    <source>
        <dbReference type="ARBA" id="ARBA00022448"/>
    </source>
</evidence>
<dbReference type="GO" id="GO:0046872">
    <property type="term" value="F:metal ion binding"/>
    <property type="evidence" value="ECO:0007669"/>
    <property type="project" value="UniProtKB-KW"/>
</dbReference>
<name>A0A2U9T2J2_9GAMM</name>
<comment type="subcellular location">
    <subcellularLocation>
        <location evidence="2 14">Cell inner membrane</location>
        <topology evidence="2 14">Multi-pass membrane protein</topology>
    </subcellularLocation>
</comment>
<evidence type="ECO:0000256" key="15">
    <source>
        <dbReference type="SAM" id="Phobius"/>
    </source>
</evidence>
<dbReference type="AlphaFoldDB" id="A0A2U9T2J2"/>
<dbReference type="OrthoDB" id="9805682at2"/>
<evidence type="ECO:0000256" key="12">
    <source>
        <dbReference type="ARBA" id="ARBA00023136"/>
    </source>
</evidence>
<dbReference type="KEGG" id="lmb:C9I47_1160"/>
<evidence type="ECO:0000256" key="13">
    <source>
        <dbReference type="ARBA" id="ARBA00030750"/>
    </source>
</evidence>
<evidence type="ECO:0000259" key="16">
    <source>
        <dbReference type="Pfam" id="PF00482"/>
    </source>
</evidence>
<keyword evidence="6" id="KW-0997">Cell inner membrane</keyword>
<keyword evidence="7 14" id="KW-0812">Transmembrane</keyword>
<keyword evidence="11 15" id="KW-1133">Transmembrane helix</keyword>
<organism evidence="17 18">
    <name type="scientific">Marilutibacter maris</name>
    <dbReference type="NCBI Taxonomy" id="1605891"/>
    <lineage>
        <taxon>Bacteria</taxon>
        <taxon>Pseudomonadati</taxon>
        <taxon>Pseudomonadota</taxon>
        <taxon>Gammaproteobacteria</taxon>
        <taxon>Lysobacterales</taxon>
        <taxon>Lysobacteraceae</taxon>
        <taxon>Marilutibacter</taxon>
    </lineage>
</organism>
<dbReference type="PANTHER" id="PTHR30012">
    <property type="entry name" value="GENERAL SECRETION PATHWAY PROTEIN"/>
    <property type="match status" value="1"/>
</dbReference>
<proteinExistence type="inferred from homology"/>
<dbReference type="PANTHER" id="PTHR30012:SF0">
    <property type="entry name" value="TYPE II SECRETION SYSTEM PROTEIN F-RELATED"/>
    <property type="match status" value="1"/>
</dbReference>
<evidence type="ECO:0000256" key="10">
    <source>
        <dbReference type="ARBA" id="ARBA00022927"/>
    </source>
</evidence>
<dbReference type="GO" id="GO:0015628">
    <property type="term" value="P:protein secretion by the type II secretion system"/>
    <property type="evidence" value="ECO:0007669"/>
    <property type="project" value="InterPro"/>
</dbReference>
<keyword evidence="18" id="KW-1185">Reference proteome</keyword>
<keyword evidence="9" id="KW-0106">Calcium</keyword>
<dbReference type="FunFam" id="1.20.81.30:FF:000001">
    <property type="entry name" value="Type II secretion system protein F"/>
    <property type="match status" value="2"/>
</dbReference>
<comment type="function">
    <text evidence="1">Component of the type II secretion system inner membrane complex required for the energy-dependent secretion of extracellular factors such as proteases and toxins from the periplasm.</text>
</comment>
<evidence type="ECO:0000256" key="8">
    <source>
        <dbReference type="ARBA" id="ARBA00022723"/>
    </source>
</evidence>
<comment type="similarity">
    <text evidence="3 14">Belongs to the GSP F family.</text>
</comment>
<dbReference type="InterPro" id="IPR001992">
    <property type="entry name" value="T2SS_GspF/T4SS_PilC_CS"/>
</dbReference>
<keyword evidence="10" id="KW-0653">Protein transport</keyword>
<dbReference type="InterPro" id="IPR011850">
    <property type="entry name" value="T2SS_GspF"/>
</dbReference>
<evidence type="ECO:0000313" key="18">
    <source>
        <dbReference type="Proteomes" id="UP000249447"/>
    </source>
</evidence>
<dbReference type="Gene3D" id="1.20.81.30">
    <property type="entry name" value="Type II secretion system (T2SS), domain F"/>
    <property type="match status" value="2"/>
</dbReference>
<evidence type="ECO:0000256" key="9">
    <source>
        <dbReference type="ARBA" id="ARBA00022837"/>
    </source>
</evidence>
<evidence type="ECO:0000256" key="14">
    <source>
        <dbReference type="RuleBase" id="RU003923"/>
    </source>
</evidence>
<evidence type="ECO:0000256" key="7">
    <source>
        <dbReference type="ARBA" id="ARBA00022692"/>
    </source>
</evidence>
<evidence type="ECO:0000256" key="2">
    <source>
        <dbReference type="ARBA" id="ARBA00004429"/>
    </source>
</evidence>
<keyword evidence="4 14" id="KW-0813">Transport</keyword>